<sequence length="350" mass="39753">MSSLKYIDELAKNREISAYKLEKILADDECNEYLFALANATRKQYAKSEVHLKALIEISNICQKECFYCGLRKPNKELKRYKMSAYEIIGYAKQAASSGYKTIVLQSGESQAFSDELMCEILREIKNTGMQITLSLGEKSYKQYLMYKDAGADRYLLRIETTNKALYKKFHPNMSLKNRIKCLVNLKNLGYETGSGLLIGLPGYTYKIMAKDLLFLKKYDFDMVGIGPFIPSKNTPLSNEKVANIKLVLKANAITRLMLVDINIPATTALESIDRQNGRKMALLSGANVIMPSITSGKYHELYSLYPGKFRLDMSVENTYKNFNDMLFDIGEKVSLSNGNSLRYNERMGL</sequence>
<evidence type="ECO:0000256" key="6">
    <source>
        <dbReference type="ARBA" id="ARBA00023014"/>
    </source>
</evidence>
<dbReference type="PIRSF" id="PIRSF004762">
    <property type="entry name" value="CHP00423"/>
    <property type="match status" value="1"/>
</dbReference>
<evidence type="ECO:0000256" key="2">
    <source>
        <dbReference type="ARBA" id="ARBA00022485"/>
    </source>
</evidence>
<evidence type="ECO:0000256" key="3">
    <source>
        <dbReference type="ARBA" id="ARBA00022691"/>
    </source>
</evidence>
<evidence type="ECO:0000259" key="8">
    <source>
        <dbReference type="PROSITE" id="PS51918"/>
    </source>
</evidence>
<dbReference type="InterPro" id="IPR034422">
    <property type="entry name" value="HydE/PylB-like"/>
</dbReference>
<evidence type="ECO:0000313" key="10">
    <source>
        <dbReference type="Proteomes" id="UP000789803"/>
    </source>
</evidence>
<keyword evidence="10" id="KW-1185">Reference proteome</keyword>
<evidence type="ECO:0000313" key="9">
    <source>
        <dbReference type="EMBL" id="CAD7287525.1"/>
    </source>
</evidence>
<accession>A0ABN7K507</accession>
<dbReference type="InterPro" id="IPR058240">
    <property type="entry name" value="rSAM_sf"/>
</dbReference>
<organism evidence="9 10">
    <name type="scientific">Campylobacter majalis</name>
    <dbReference type="NCBI Taxonomy" id="2790656"/>
    <lineage>
        <taxon>Bacteria</taxon>
        <taxon>Pseudomonadati</taxon>
        <taxon>Campylobacterota</taxon>
        <taxon>Epsilonproteobacteria</taxon>
        <taxon>Campylobacterales</taxon>
        <taxon>Campylobacteraceae</taxon>
        <taxon>Campylobacter</taxon>
    </lineage>
</organism>
<dbReference type="NCBIfam" id="TIGR03956">
    <property type="entry name" value="rSAM_HydE"/>
    <property type="match status" value="1"/>
</dbReference>
<dbReference type="Gene3D" id="3.20.20.70">
    <property type="entry name" value="Aldolase class I"/>
    <property type="match status" value="1"/>
</dbReference>
<dbReference type="PANTHER" id="PTHR43726:SF1">
    <property type="entry name" value="BIOTIN SYNTHASE"/>
    <property type="match status" value="1"/>
</dbReference>
<keyword evidence="3" id="KW-0949">S-adenosyl-L-methionine</keyword>
<dbReference type="SUPFAM" id="SSF102114">
    <property type="entry name" value="Radical SAM enzymes"/>
    <property type="match status" value="1"/>
</dbReference>
<gene>
    <name evidence="9" type="ORF">LMG7974_00404</name>
</gene>
<dbReference type="InterPro" id="IPR006638">
    <property type="entry name" value="Elp3/MiaA/NifB-like_rSAM"/>
</dbReference>
<proteinExistence type="predicted"/>
<keyword evidence="9" id="KW-0560">Oxidoreductase</keyword>
<dbReference type="SMART" id="SM00729">
    <property type="entry name" value="Elp3"/>
    <property type="match status" value="1"/>
</dbReference>
<dbReference type="GO" id="GO:0016491">
    <property type="term" value="F:oxidoreductase activity"/>
    <property type="evidence" value="ECO:0007669"/>
    <property type="project" value="UniProtKB-KW"/>
</dbReference>
<dbReference type="PROSITE" id="PS51918">
    <property type="entry name" value="RADICAL_SAM"/>
    <property type="match status" value="1"/>
</dbReference>
<evidence type="ECO:0000256" key="1">
    <source>
        <dbReference type="ARBA" id="ARBA00001966"/>
    </source>
</evidence>
<evidence type="ECO:0000256" key="7">
    <source>
        <dbReference type="ARBA" id="ARBA00034078"/>
    </source>
</evidence>
<dbReference type="InterPro" id="IPR013785">
    <property type="entry name" value="Aldolase_TIM"/>
</dbReference>
<keyword evidence="6" id="KW-0411">Iron-sulfur</keyword>
<name>A0ABN7K507_9BACT</name>
<dbReference type="EMBL" id="CAJHOF010000003">
    <property type="protein sequence ID" value="CAD7287525.1"/>
    <property type="molecule type" value="Genomic_DNA"/>
</dbReference>
<comment type="caution">
    <text evidence="9">The sequence shown here is derived from an EMBL/GenBank/DDBJ whole genome shotgun (WGS) entry which is preliminary data.</text>
</comment>
<dbReference type="Pfam" id="PF04055">
    <property type="entry name" value="Radical_SAM"/>
    <property type="match status" value="1"/>
</dbReference>
<keyword evidence="4" id="KW-0479">Metal-binding</keyword>
<comment type="cofactor">
    <cofactor evidence="1">
        <name>[4Fe-4S] cluster</name>
        <dbReference type="ChEBI" id="CHEBI:49883"/>
    </cofactor>
</comment>
<comment type="cofactor">
    <cofactor evidence="7">
        <name>[2Fe-2S] cluster</name>
        <dbReference type="ChEBI" id="CHEBI:190135"/>
    </cofactor>
</comment>
<dbReference type="Proteomes" id="UP000789803">
    <property type="component" value="Unassembled WGS sequence"/>
</dbReference>
<keyword evidence="5" id="KW-0408">Iron</keyword>
<dbReference type="InterPro" id="IPR007197">
    <property type="entry name" value="rSAM"/>
</dbReference>
<dbReference type="InterPro" id="IPR024021">
    <property type="entry name" value="FeFe-hyd_HydE_rSAM"/>
</dbReference>
<reference evidence="9 10" key="1">
    <citation type="submission" date="2020-11" db="EMBL/GenBank/DDBJ databases">
        <authorList>
            <person name="Peeters C."/>
        </authorList>
    </citation>
    <scope>NUCLEOTIDE SEQUENCE [LARGE SCALE GENOMIC DNA]</scope>
    <source>
        <strain evidence="9 10">LMG 7974</strain>
    </source>
</reference>
<feature type="domain" description="Radical SAM core" evidence="8">
    <location>
        <begin position="48"/>
        <end position="267"/>
    </location>
</feature>
<dbReference type="EC" id="1.8.-.-" evidence="9"/>
<dbReference type="SFLD" id="SFLDG01280">
    <property type="entry name" value="HydE/PylB-like"/>
    <property type="match status" value="1"/>
</dbReference>
<evidence type="ECO:0000256" key="4">
    <source>
        <dbReference type="ARBA" id="ARBA00022723"/>
    </source>
</evidence>
<dbReference type="RefSeq" id="WP_229932227.1">
    <property type="nucleotide sequence ID" value="NZ_CAJHOF010000003.1"/>
</dbReference>
<protein>
    <submittedName>
        <fullName evidence="9">[FeFe] hydrogenase maturase subunit HydE</fullName>
        <ecNumber evidence="9">1.8.-.-</ecNumber>
    </submittedName>
</protein>
<dbReference type="InterPro" id="IPR010722">
    <property type="entry name" value="BATS_dom"/>
</dbReference>
<dbReference type="SFLD" id="SFLDS00029">
    <property type="entry name" value="Radical_SAM"/>
    <property type="match status" value="1"/>
</dbReference>
<keyword evidence="2" id="KW-0004">4Fe-4S</keyword>
<dbReference type="SFLD" id="SFLDG01060">
    <property type="entry name" value="BATS_domain_containing"/>
    <property type="match status" value="1"/>
</dbReference>
<dbReference type="CDD" id="cd01335">
    <property type="entry name" value="Radical_SAM"/>
    <property type="match status" value="1"/>
</dbReference>
<dbReference type="PANTHER" id="PTHR43726">
    <property type="entry name" value="3-METHYLORNITHINE SYNTHASE"/>
    <property type="match status" value="1"/>
</dbReference>
<dbReference type="SMART" id="SM00876">
    <property type="entry name" value="BATS"/>
    <property type="match status" value="1"/>
</dbReference>
<evidence type="ECO:0000256" key="5">
    <source>
        <dbReference type="ARBA" id="ARBA00023004"/>
    </source>
</evidence>